<dbReference type="CDD" id="cd00838">
    <property type="entry name" value="MPP_superfamily"/>
    <property type="match status" value="2"/>
</dbReference>
<dbReference type="PANTHER" id="PTHR36492">
    <property type="match status" value="1"/>
</dbReference>
<organism evidence="2 3">
    <name type="scientific">Lentilactobacillus buchneri DSM 20057</name>
    <dbReference type="NCBI Taxonomy" id="1423728"/>
    <lineage>
        <taxon>Bacteria</taxon>
        <taxon>Bacillati</taxon>
        <taxon>Bacillota</taxon>
        <taxon>Bacilli</taxon>
        <taxon>Lactobacillales</taxon>
        <taxon>Lactobacillaceae</taxon>
        <taxon>Lentilactobacillus</taxon>
    </lineage>
</organism>
<evidence type="ECO:0000313" key="3">
    <source>
        <dbReference type="Proteomes" id="UP000295181"/>
    </source>
</evidence>
<reference evidence="2 3" key="1">
    <citation type="journal article" date="2019" name="Appl. Microbiol. Biotechnol.">
        <title>Uncovering carbohydrate metabolism through a genotype-phenotype association study of 56 lactic acid bacteria genomes.</title>
        <authorList>
            <person name="Buron-Moles G."/>
            <person name="Chailyan A."/>
            <person name="Dolejs I."/>
            <person name="Forster J."/>
            <person name="Miks M.H."/>
        </authorList>
    </citation>
    <scope>NUCLEOTIDE SEQUENCE [LARGE SCALE GENOMIC DNA]</scope>
    <source>
        <strain evidence="2 3">ATCC 4005</strain>
    </source>
</reference>
<evidence type="ECO:0000259" key="1">
    <source>
        <dbReference type="Pfam" id="PF00149"/>
    </source>
</evidence>
<dbReference type="AlphaFoldDB" id="A0A4R5NR81"/>
<proteinExistence type="predicted"/>
<dbReference type="PANTHER" id="PTHR36492:SF2">
    <property type="entry name" value="[ACYL-CARRIER-PROTEIN] PHOSPHODIESTERASE PPTH"/>
    <property type="match status" value="1"/>
</dbReference>
<dbReference type="InterPro" id="IPR052963">
    <property type="entry name" value="Pantetheine_PDE"/>
</dbReference>
<dbReference type="RefSeq" id="WP_013728755.1">
    <property type="nucleotide sequence ID" value="NZ_AZDM01000002.1"/>
</dbReference>
<dbReference type="Gene3D" id="3.60.21.10">
    <property type="match status" value="1"/>
</dbReference>
<dbReference type="Proteomes" id="UP000295181">
    <property type="component" value="Unassembled WGS sequence"/>
</dbReference>
<sequence length="284" mass="33220">MRIGFVSDLHIDFNRQYDFVSVLGQLISDENLDQLVIMGDSANGLQRNLRFYQQLAEALPVPFHTLIGNHDLYVDHPRQKSVQQIQSASRTAYRELDRLPTSLTRHPIETRHWLITGINGWYDYTFAKHFCEADGPRYANNFVAKHVWPDQLYINGNQISYRRDRKWVVEQILAWQHQINRLAVSGKKILVASHMLPTKKLAHQLPIPFYDRFMYQLGSDRYRQLFEHNHVSLSLSGHSHMPNAVTENGIRYRNLSLGYDFQWQNPGDALGELKRVMFVLEDES</sequence>
<dbReference type="InterPro" id="IPR004843">
    <property type="entry name" value="Calcineurin-like_PHP"/>
</dbReference>
<comment type="caution">
    <text evidence="2">The sequence shown here is derived from an EMBL/GenBank/DDBJ whole genome shotgun (WGS) entry which is preliminary data.</text>
</comment>
<dbReference type="SUPFAM" id="SSF56300">
    <property type="entry name" value="Metallo-dependent phosphatases"/>
    <property type="match status" value="1"/>
</dbReference>
<evidence type="ECO:0000313" key="2">
    <source>
        <dbReference type="EMBL" id="TDG79297.1"/>
    </source>
</evidence>
<gene>
    <name evidence="2" type="ORF">C5L32_001528</name>
</gene>
<dbReference type="GeneID" id="72460686"/>
<name>A0A4R5NR81_LENBU</name>
<dbReference type="InterPro" id="IPR029052">
    <property type="entry name" value="Metallo-depent_PP-like"/>
</dbReference>
<dbReference type="Pfam" id="PF00149">
    <property type="entry name" value="Metallophos"/>
    <property type="match status" value="1"/>
</dbReference>
<dbReference type="GO" id="GO:0016787">
    <property type="term" value="F:hydrolase activity"/>
    <property type="evidence" value="ECO:0007669"/>
    <property type="project" value="InterPro"/>
</dbReference>
<protein>
    <recommendedName>
        <fullName evidence="1">Calcineurin-like phosphoesterase domain-containing protein</fullName>
    </recommendedName>
</protein>
<dbReference type="EMBL" id="PUFP01000029">
    <property type="protein sequence ID" value="TDG79297.1"/>
    <property type="molecule type" value="Genomic_DNA"/>
</dbReference>
<accession>A0A4R5NR81</accession>
<feature type="domain" description="Calcineurin-like phosphoesterase" evidence="1">
    <location>
        <begin position="1"/>
        <end position="242"/>
    </location>
</feature>